<evidence type="ECO:0000313" key="2">
    <source>
        <dbReference type="Proteomes" id="UP000280792"/>
    </source>
</evidence>
<sequence length="76" mass="8649">MKFSPCISECVKDEPVCSGCGRSREEINGSKALVQELVDFMERMEYDNPEEFLEVIRTKALKKYSALQAIKQSRSA</sequence>
<dbReference type="Proteomes" id="UP000280792">
    <property type="component" value="Unassembled WGS sequence"/>
</dbReference>
<protein>
    <submittedName>
        <fullName evidence="1">DUF1289 domain-containing protein</fullName>
    </submittedName>
</protein>
<organism evidence="1 2">
    <name type="scientific">Aestuariirhabdus litorea</name>
    <dbReference type="NCBI Taxonomy" id="2528527"/>
    <lineage>
        <taxon>Bacteria</taxon>
        <taxon>Pseudomonadati</taxon>
        <taxon>Pseudomonadota</taxon>
        <taxon>Gammaproteobacteria</taxon>
        <taxon>Oceanospirillales</taxon>
        <taxon>Aestuariirhabdaceae</taxon>
        <taxon>Aestuariirhabdus</taxon>
    </lineage>
</organism>
<proteinExistence type="predicted"/>
<name>A0A3P3VMP5_9GAMM</name>
<dbReference type="InterPro" id="IPR010710">
    <property type="entry name" value="DUF1289"/>
</dbReference>
<dbReference type="RefSeq" id="WP_125017267.1">
    <property type="nucleotide sequence ID" value="NZ_QWEZ01000002.1"/>
</dbReference>
<evidence type="ECO:0000313" key="1">
    <source>
        <dbReference type="EMBL" id="RRJ82999.1"/>
    </source>
</evidence>
<accession>A0A3P3VMP5</accession>
<reference evidence="1 2" key="1">
    <citation type="submission" date="2018-08" db="EMBL/GenBank/DDBJ databases">
        <authorList>
            <person name="Khan S.A."/>
        </authorList>
    </citation>
    <scope>NUCLEOTIDE SEQUENCE [LARGE SCALE GENOMIC DNA]</scope>
    <source>
        <strain evidence="1 2">GTF-13</strain>
    </source>
</reference>
<comment type="caution">
    <text evidence="1">The sequence shown here is derived from an EMBL/GenBank/DDBJ whole genome shotgun (WGS) entry which is preliminary data.</text>
</comment>
<dbReference type="EMBL" id="QWEZ01000002">
    <property type="protein sequence ID" value="RRJ82999.1"/>
    <property type="molecule type" value="Genomic_DNA"/>
</dbReference>
<keyword evidence="2" id="KW-1185">Reference proteome</keyword>
<dbReference type="Pfam" id="PF06945">
    <property type="entry name" value="DUF1289"/>
    <property type="match status" value="1"/>
</dbReference>
<reference evidence="1 2" key="2">
    <citation type="submission" date="2018-12" db="EMBL/GenBank/DDBJ databases">
        <title>Simiduia agarivorans gen. nov., sp. nov., a marine, agarolytic bacterium isolated from shallow coastal water from Keelung, Taiwan.</title>
        <authorList>
            <person name="Shieh W.Y."/>
        </authorList>
    </citation>
    <scope>NUCLEOTIDE SEQUENCE [LARGE SCALE GENOMIC DNA]</scope>
    <source>
        <strain evidence="1 2">GTF-13</strain>
    </source>
</reference>
<gene>
    <name evidence="1" type="ORF">D0544_14225</name>
</gene>
<dbReference type="AlphaFoldDB" id="A0A3P3VMP5"/>